<protein>
    <submittedName>
        <fullName evidence="1">Uncharacterized protein</fullName>
    </submittedName>
</protein>
<name>A0ABS0NYS7_9BRAD</name>
<dbReference type="EMBL" id="JACEGD010000006">
    <property type="protein sequence ID" value="MBH5386173.1"/>
    <property type="molecule type" value="Genomic_DNA"/>
</dbReference>
<reference evidence="1 2" key="1">
    <citation type="submission" date="2020-07" db="EMBL/GenBank/DDBJ databases">
        <title>Bradyrhizobium diversity isolated from nodules of indigenous legumes of Western Australia.</title>
        <authorList>
            <person name="Klepa M.S."/>
        </authorList>
    </citation>
    <scope>NUCLEOTIDE SEQUENCE [LARGE SCALE GENOMIC DNA]</scope>
    <source>
        <strain evidence="1 2">CNPSo 4019</strain>
    </source>
</reference>
<organism evidence="1 2">
    <name type="scientific">Bradyrhizobium diversitatis</name>
    <dbReference type="NCBI Taxonomy" id="2755406"/>
    <lineage>
        <taxon>Bacteria</taxon>
        <taxon>Pseudomonadati</taxon>
        <taxon>Pseudomonadota</taxon>
        <taxon>Alphaproteobacteria</taxon>
        <taxon>Hyphomicrobiales</taxon>
        <taxon>Nitrobacteraceae</taxon>
        <taxon>Bradyrhizobium</taxon>
    </lineage>
</organism>
<evidence type="ECO:0000313" key="2">
    <source>
        <dbReference type="Proteomes" id="UP001194539"/>
    </source>
</evidence>
<comment type="caution">
    <text evidence="1">The sequence shown here is derived from an EMBL/GenBank/DDBJ whole genome shotgun (WGS) entry which is preliminary data.</text>
</comment>
<dbReference type="RefSeq" id="WP_063816713.1">
    <property type="nucleotide sequence ID" value="NZ_JACEGD010000006.1"/>
</dbReference>
<accession>A0ABS0NYS7</accession>
<gene>
    <name evidence="1" type="ORF">H1B27_07710</name>
</gene>
<dbReference type="Proteomes" id="UP001194539">
    <property type="component" value="Unassembled WGS sequence"/>
</dbReference>
<keyword evidence="2" id="KW-1185">Reference proteome</keyword>
<evidence type="ECO:0000313" key="1">
    <source>
        <dbReference type="EMBL" id="MBH5386173.1"/>
    </source>
</evidence>
<proteinExistence type="predicted"/>
<sequence length="124" mass="14072">MRKAFALKQSQSHLPERIAVILVYSPLAALIGREPSTRMNYLLEIASLHTRAELLAQPGLGRTGVRRIEKWMAFHGHRVRDVNESLDSVICRFAFQRSSVRKGSRRCLSSVTTLVQERSREAAQ</sequence>